<dbReference type="SUPFAM" id="SSF54001">
    <property type="entry name" value="Cysteine proteinases"/>
    <property type="match status" value="1"/>
</dbReference>
<evidence type="ECO:0000313" key="4">
    <source>
        <dbReference type="Proteomes" id="UP000004846"/>
    </source>
</evidence>
<keyword evidence="1" id="KW-0175">Coiled coil</keyword>
<name>A0A125W257_ENTFL</name>
<dbReference type="PANTHER" id="PTHR38339">
    <property type="entry name" value="TRANSGLUTAMINASE DOMAIN PROTEIN"/>
    <property type="match status" value="1"/>
</dbReference>
<protein>
    <submittedName>
        <fullName evidence="3">Transglutaminase-like protein</fullName>
    </submittedName>
</protein>
<feature type="domain" description="Transglutaminase-like" evidence="2">
    <location>
        <begin position="316"/>
        <end position="377"/>
    </location>
</feature>
<evidence type="ECO:0000256" key="1">
    <source>
        <dbReference type="SAM" id="Coils"/>
    </source>
</evidence>
<evidence type="ECO:0000313" key="3">
    <source>
        <dbReference type="EMBL" id="EFM81216.1"/>
    </source>
</evidence>
<feature type="coiled-coil region" evidence="1">
    <location>
        <begin position="111"/>
        <end position="151"/>
    </location>
</feature>
<evidence type="ECO:0000259" key="2">
    <source>
        <dbReference type="SMART" id="SM00460"/>
    </source>
</evidence>
<dbReference type="EMBL" id="AEBR01000110">
    <property type="protein sequence ID" value="EFM81216.1"/>
    <property type="molecule type" value="Genomic_DNA"/>
</dbReference>
<dbReference type="InterPro" id="IPR002931">
    <property type="entry name" value="Transglutaminase-like"/>
</dbReference>
<dbReference type="PANTHER" id="PTHR38339:SF1">
    <property type="entry name" value="TRANSGLUTAMINASE-LIKE DOMAIN-CONTAINING PROTEIN"/>
    <property type="match status" value="1"/>
</dbReference>
<accession>A0A125W257</accession>
<sequence>MKYDLKYLSVPLPEEIQRVKEFGDFASADIAIDFWLTKELPQALKERLIIEKDVIKMMRMNEYPHSFAKADQMMRDTFQDYQTEELIRLKETGLVDWVYIDGEPYFQLRFLANLIKTNAAYVARLREAESNQLEILRKKELKENIEQMQKNGGKKVRTTIKATIQVKKEFERPGERVRVHLPLPKACQQQSEIEILATSPEATYIAAEDAPQRTLCFETILKENQTFTVEYCYVNRMVYQQLEENNVDKMQPSFDLEEQLPHIRFTPYLRNLADEIVGDESNPLKKARLIYDFVTTKIHYSFMREYFTISNISEYAATNLKGDCGVQAVLFITLCRIAGIPAKWQSGLYVSTHYTGCHDWAQFYIEPYGWLFADLSFGGGAYRDGDRQRWNHYFGNLDVFRMVANSEIQADFQPAKMQLRADPIDNQRGEFEYENEGLPYACLIVSQERLSMEELPFD</sequence>
<dbReference type="InterPro" id="IPR038765">
    <property type="entry name" value="Papain-like_cys_pep_sf"/>
</dbReference>
<dbReference type="Proteomes" id="UP000004846">
    <property type="component" value="Unassembled WGS sequence"/>
</dbReference>
<dbReference type="Gene3D" id="3.10.620.30">
    <property type="match status" value="1"/>
</dbReference>
<dbReference type="RefSeq" id="WP_002402586.1">
    <property type="nucleotide sequence ID" value="NZ_GL454489.1"/>
</dbReference>
<dbReference type="SMART" id="SM00460">
    <property type="entry name" value="TGc"/>
    <property type="match status" value="1"/>
</dbReference>
<dbReference type="AlphaFoldDB" id="A0A125W257"/>
<gene>
    <name evidence="3" type="ORF">HMPREF9498_03155</name>
</gene>
<comment type="caution">
    <text evidence="3">The sequence shown here is derived from an EMBL/GenBank/DDBJ whole genome shotgun (WGS) entry which is preliminary data.</text>
</comment>
<organism evidence="3 4">
    <name type="scientific">Enterococcus faecalis TX4248</name>
    <dbReference type="NCBI Taxonomy" id="749495"/>
    <lineage>
        <taxon>Bacteria</taxon>
        <taxon>Bacillati</taxon>
        <taxon>Bacillota</taxon>
        <taxon>Bacilli</taxon>
        <taxon>Lactobacillales</taxon>
        <taxon>Enterococcaceae</taxon>
        <taxon>Enterococcus</taxon>
    </lineage>
</organism>
<proteinExistence type="predicted"/>
<reference evidence="3 4" key="1">
    <citation type="submission" date="2010-07" db="EMBL/GenBank/DDBJ databases">
        <authorList>
            <person name="Sid Ahmed O."/>
        </authorList>
    </citation>
    <scope>NUCLEOTIDE SEQUENCE [LARGE SCALE GENOMIC DNA]</scope>
    <source>
        <strain evidence="3 4">TX4248</strain>
    </source>
</reference>
<dbReference type="HOGENOM" id="CLU_044992_0_0_9"/>
<dbReference type="Pfam" id="PF01841">
    <property type="entry name" value="Transglut_core"/>
    <property type="match status" value="1"/>
</dbReference>